<comment type="caution">
    <text evidence="3">The sequence shown here is derived from an EMBL/GenBank/DDBJ whole genome shotgun (WGS) entry which is preliminary data.</text>
</comment>
<feature type="region of interest" description="Disordered" evidence="1">
    <location>
        <begin position="191"/>
        <end position="229"/>
    </location>
</feature>
<sequence>MIPKHCEVCRQPHALLWLQRLLLLHARLSDPRLANPQTHLQANQRQAQGGPNRGDKIRARRGLLPLDDPNVNGVFWRHVHLRPYLQAKFLYGEFLVRSWRRQGVEDSLKQYLDILHRNRPDNQGARGSVPGLFIRFDQDQEAYDLIYWRAQDGPKGLWLGRPLPALSGRQECRRHRACRLVVPLLSPAHARRDPLPNQVSTAPKPQRDHALTGDHTPRQSYPDSPTPTRDEILSVLKGKYQCAGNVVDNQPVVDFYNNESLLVEKMNHLLQQMTQLYYSADKDNKHIWGLITDPTEEAFSARPVTYNPGSWNEAQIAFAHLYPAWAESVAAVPALT</sequence>
<organism evidence="3 4">
    <name type="scientific">Podospora pseudocomata</name>
    <dbReference type="NCBI Taxonomy" id="2093779"/>
    <lineage>
        <taxon>Eukaryota</taxon>
        <taxon>Fungi</taxon>
        <taxon>Dikarya</taxon>
        <taxon>Ascomycota</taxon>
        <taxon>Pezizomycotina</taxon>
        <taxon>Sordariomycetes</taxon>
        <taxon>Sordariomycetidae</taxon>
        <taxon>Sordariales</taxon>
        <taxon>Podosporaceae</taxon>
        <taxon>Podospora</taxon>
    </lineage>
</organism>
<evidence type="ECO:0000256" key="1">
    <source>
        <dbReference type="SAM" id="MobiDB-lite"/>
    </source>
</evidence>
<evidence type="ECO:0000256" key="2">
    <source>
        <dbReference type="SAM" id="SignalP"/>
    </source>
</evidence>
<keyword evidence="4" id="KW-1185">Reference proteome</keyword>
<keyword evidence="2" id="KW-0732">Signal</keyword>
<feature type="chain" id="PRO_5045869147" evidence="2">
    <location>
        <begin position="27"/>
        <end position="336"/>
    </location>
</feature>
<dbReference type="Proteomes" id="UP001323405">
    <property type="component" value="Unassembled WGS sequence"/>
</dbReference>
<feature type="region of interest" description="Disordered" evidence="1">
    <location>
        <begin position="38"/>
        <end position="57"/>
    </location>
</feature>
<protein>
    <submittedName>
        <fullName evidence="3">Uncharacterized protein</fullName>
    </submittedName>
</protein>
<evidence type="ECO:0000313" key="3">
    <source>
        <dbReference type="EMBL" id="KAK4657645.1"/>
    </source>
</evidence>
<feature type="signal peptide" evidence="2">
    <location>
        <begin position="1"/>
        <end position="26"/>
    </location>
</feature>
<name>A0ABR0GPH3_9PEZI</name>
<evidence type="ECO:0000313" key="4">
    <source>
        <dbReference type="Proteomes" id="UP001323405"/>
    </source>
</evidence>
<dbReference type="EMBL" id="JAFFHA010000003">
    <property type="protein sequence ID" value="KAK4657645.1"/>
    <property type="molecule type" value="Genomic_DNA"/>
</dbReference>
<proteinExistence type="predicted"/>
<accession>A0ABR0GPH3</accession>
<feature type="compositionally biased region" description="Basic and acidic residues" evidence="1">
    <location>
        <begin position="205"/>
        <end position="217"/>
    </location>
</feature>
<reference evidence="3 4" key="1">
    <citation type="journal article" date="2023" name="bioRxiv">
        <title>High-quality genome assemblies of four members of thePodospora anserinaspecies complex.</title>
        <authorList>
            <person name="Ament-Velasquez S.L."/>
            <person name="Vogan A.A."/>
            <person name="Wallerman O."/>
            <person name="Hartmann F."/>
            <person name="Gautier V."/>
            <person name="Silar P."/>
            <person name="Giraud T."/>
            <person name="Johannesson H."/>
        </authorList>
    </citation>
    <scope>NUCLEOTIDE SEQUENCE [LARGE SCALE GENOMIC DNA]</scope>
    <source>
        <strain evidence="3 4">CBS 415.72m</strain>
    </source>
</reference>
<feature type="compositionally biased region" description="Polar residues" evidence="1">
    <location>
        <begin position="218"/>
        <end position="227"/>
    </location>
</feature>
<dbReference type="RefSeq" id="XP_062746618.1">
    <property type="nucleotide sequence ID" value="XM_062883222.1"/>
</dbReference>
<feature type="compositionally biased region" description="Polar residues" evidence="1">
    <location>
        <begin position="38"/>
        <end position="49"/>
    </location>
</feature>
<gene>
    <name evidence="3" type="ORF">QC762_0030190</name>
</gene>
<dbReference type="GeneID" id="87902775"/>